<feature type="region of interest" description="Disordered" evidence="1">
    <location>
        <begin position="1"/>
        <end position="55"/>
    </location>
</feature>
<dbReference type="SUPFAM" id="SSF53335">
    <property type="entry name" value="S-adenosyl-L-methionine-dependent methyltransferases"/>
    <property type="match status" value="1"/>
</dbReference>
<dbReference type="EMBL" id="MNBE01000643">
    <property type="protein sequence ID" value="OKP00754.1"/>
    <property type="molecule type" value="Genomic_DNA"/>
</dbReference>
<evidence type="ECO:0000313" key="4">
    <source>
        <dbReference type="Proteomes" id="UP000186955"/>
    </source>
</evidence>
<reference evidence="3 4" key="1">
    <citation type="submission" date="2016-10" db="EMBL/GenBank/DDBJ databases">
        <title>Genome sequence of the ascomycete fungus Penicillium subrubescens.</title>
        <authorList>
            <person name="De Vries R.P."/>
            <person name="Peng M."/>
            <person name="Dilokpimol A."/>
            <person name="Hilden K."/>
            <person name="Makela M.R."/>
            <person name="Grigoriev I."/>
            <person name="Riley R."/>
            <person name="Granchi Z."/>
        </authorList>
    </citation>
    <scope>NUCLEOTIDE SEQUENCE [LARGE SCALE GENOMIC DNA]</scope>
    <source>
        <strain evidence="3 4">CBS 132785</strain>
    </source>
</reference>
<keyword evidence="2" id="KW-1133">Transmembrane helix</keyword>
<dbReference type="Pfam" id="PF01135">
    <property type="entry name" value="PCMT"/>
    <property type="match status" value="1"/>
</dbReference>
<dbReference type="Gene3D" id="3.40.50.150">
    <property type="entry name" value="Vaccinia Virus protein VP39"/>
    <property type="match status" value="1"/>
</dbReference>
<evidence type="ECO:0000256" key="2">
    <source>
        <dbReference type="SAM" id="Phobius"/>
    </source>
</evidence>
<feature type="compositionally biased region" description="Basic and acidic residues" evidence="1">
    <location>
        <begin position="29"/>
        <end position="39"/>
    </location>
</feature>
<feature type="transmembrane region" description="Helical" evidence="2">
    <location>
        <begin position="63"/>
        <end position="82"/>
    </location>
</feature>
<gene>
    <name evidence="3" type="ORF">PENSUB_7685</name>
</gene>
<dbReference type="InterPro" id="IPR029063">
    <property type="entry name" value="SAM-dependent_MTases_sf"/>
</dbReference>
<keyword evidence="2" id="KW-0472">Membrane</keyword>
<name>A0A1Q5TKK6_9EURO</name>
<evidence type="ECO:0008006" key="5">
    <source>
        <dbReference type="Google" id="ProtNLM"/>
    </source>
</evidence>
<dbReference type="AlphaFoldDB" id="A0A1Q5TKK6"/>
<dbReference type="Proteomes" id="UP000186955">
    <property type="component" value="Unassembled WGS sequence"/>
</dbReference>
<comment type="caution">
    <text evidence="3">The sequence shown here is derived from an EMBL/GenBank/DDBJ whole genome shotgun (WGS) entry which is preliminary data.</text>
</comment>
<keyword evidence="4" id="KW-1185">Reference proteome</keyword>
<protein>
    <recommendedName>
        <fullName evidence="5">Methyltransferase domain-containing protein</fullName>
    </recommendedName>
</protein>
<keyword evidence="2" id="KW-0812">Transmembrane</keyword>
<sequence>MSSSREKPSTSQYAPLSLHDDGEVSSTSLEKRISEDDHSAPLLEASDSLPTDSSSKPSRLLKLILYFSFALALLSAVNVALLPTTLSKYQSYTFSDSDVKALPYDDARLGLDRVADFVPPPKVYNHAWPEKIVRVSRKLKNAVWGQGVQVYVTVEDSTIMRFPIPSADVDTNVCALSWRPPPEFSVRAKDLITKGDVTELEVWQLVAPSATSATSANGPITMDELDYDALAYSSLPVRGELLGVLNLTAKPNSTTLDFSCPQAESLVVEIRCQRVACHFQVPVTPSYISGNLHSESASRLQHPPSTKMDTKLDGASIARVSLHDPSHFSIQYSQTLHRLVLLQHWDIAPNSKVVELGCGQGDCTTVLATAVGEQGKVVAVDPAELDYADSDWWLKVLTSAGAPYTLGQAQSHISQGPLGGRITWVQQSPLEYLSSLCPPSSTASAFSPPARESKAFDATVLAHCLWYFSAPSLILSTFRVIKHHSKRLCLAEWSLVATHPSAQPHVLAALTQAALECRREISDSNVRTVLGPKRLTELALAAGWQLESETLIQAGEGLLDGQWEVSACLSSSFERKVEEQVSDERERAVVLALRDACEASLEGIKKGRRGVRAMDVWVANFI</sequence>
<evidence type="ECO:0000313" key="3">
    <source>
        <dbReference type="EMBL" id="OKP00754.1"/>
    </source>
</evidence>
<evidence type="ECO:0000256" key="1">
    <source>
        <dbReference type="SAM" id="MobiDB-lite"/>
    </source>
</evidence>
<dbReference type="STRING" id="1316194.A0A1Q5TKK6"/>
<proteinExistence type="predicted"/>
<accession>A0A1Q5TKK6</accession>
<organism evidence="3 4">
    <name type="scientific">Penicillium subrubescens</name>
    <dbReference type="NCBI Taxonomy" id="1316194"/>
    <lineage>
        <taxon>Eukaryota</taxon>
        <taxon>Fungi</taxon>
        <taxon>Dikarya</taxon>
        <taxon>Ascomycota</taxon>
        <taxon>Pezizomycotina</taxon>
        <taxon>Eurotiomycetes</taxon>
        <taxon>Eurotiomycetidae</taxon>
        <taxon>Eurotiales</taxon>
        <taxon>Aspergillaceae</taxon>
        <taxon>Penicillium</taxon>
    </lineage>
</organism>